<evidence type="ECO:0000256" key="4">
    <source>
        <dbReference type="ARBA" id="ARBA00023316"/>
    </source>
</evidence>
<keyword evidence="4" id="KW-0961">Cell wall biogenesis/degradation</keyword>
<dbReference type="AlphaFoldDB" id="A0A9D1SZ21"/>
<comment type="catalytic activity">
    <reaction evidence="1">
        <text>Hydrolyzes the link between N-acetylmuramoyl residues and L-amino acid residues in certain cell-wall glycopeptides.</text>
        <dbReference type="EC" id="3.5.1.28"/>
    </reaction>
</comment>
<dbReference type="InterPro" id="IPR051206">
    <property type="entry name" value="NAMLAA_amidase_2"/>
</dbReference>
<proteinExistence type="predicted"/>
<dbReference type="GO" id="GO:0009254">
    <property type="term" value="P:peptidoglycan turnover"/>
    <property type="evidence" value="ECO:0007669"/>
    <property type="project" value="TreeGrafter"/>
</dbReference>
<evidence type="ECO:0000259" key="5">
    <source>
        <dbReference type="SMART" id="SM00644"/>
    </source>
</evidence>
<dbReference type="Proteomes" id="UP000886743">
    <property type="component" value="Unassembled WGS sequence"/>
</dbReference>
<dbReference type="Gene3D" id="3.40.80.10">
    <property type="entry name" value="Peptidoglycan recognition protein-like"/>
    <property type="match status" value="1"/>
</dbReference>
<protein>
    <recommendedName>
        <fullName evidence="2">N-acetylmuramoyl-L-alanine amidase</fullName>
        <ecNumber evidence="2">3.5.1.28</ecNumber>
    </recommendedName>
</protein>
<dbReference type="SUPFAM" id="SSF55846">
    <property type="entry name" value="N-acetylmuramoyl-L-alanine amidase-like"/>
    <property type="match status" value="1"/>
</dbReference>
<gene>
    <name evidence="6" type="ORF">IAC74_01840</name>
</gene>
<dbReference type="PANTHER" id="PTHR30417:SF1">
    <property type="entry name" value="N-ACETYLMURAMOYL-L-ALANINE AMIDASE AMID"/>
    <property type="match status" value="1"/>
</dbReference>
<evidence type="ECO:0000256" key="1">
    <source>
        <dbReference type="ARBA" id="ARBA00001561"/>
    </source>
</evidence>
<keyword evidence="3" id="KW-0378">Hydrolase</keyword>
<evidence type="ECO:0000313" key="6">
    <source>
        <dbReference type="EMBL" id="HIV02288.1"/>
    </source>
</evidence>
<dbReference type="EC" id="3.5.1.28" evidence="2"/>
<comment type="caution">
    <text evidence="6">The sequence shown here is derived from an EMBL/GenBank/DDBJ whole genome shotgun (WGS) entry which is preliminary data.</text>
</comment>
<reference evidence="6" key="2">
    <citation type="journal article" date="2021" name="PeerJ">
        <title>Extensive microbial diversity within the chicken gut microbiome revealed by metagenomics and culture.</title>
        <authorList>
            <person name="Gilroy R."/>
            <person name="Ravi A."/>
            <person name="Getino M."/>
            <person name="Pursley I."/>
            <person name="Horton D.L."/>
            <person name="Alikhan N.F."/>
            <person name="Baker D."/>
            <person name="Gharbi K."/>
            <person name="Hall N."/>
            <person name="Watson M."/>
            <person name="Adriaenssens E.M."/>
            <person name="Foster-Nyarko E."/>
            <person name="Jarju S."/>
            <person name="Secka A."/>
            <person name="Antonio M."/>
            <person name="Oren A."/>
            <person name="Chaudhuri R.R."/>
            <person name="La Ragione R."/>
            <person name="Hildebrand F."/>
            <person name="Pallen M.J."/>
        </authorList>
    </citation>
    <scope>NUCLEOTIDE SEQUENCE</scope>
    <source>
        <strain evidence="6">4920</strain>
    </source>
</reference>
<reference evidence="6" key="1">
    <citation type="submission" date="2020-10" db="EMBL/GenBank/DDBJ databases">
        <authorList>
            <person name="Gilroy R."/>
        </authorList>
    </citation>
    <scope>NUCLEOTIDE SEQUENCE</scope>
    <source>
        <strain evidence="6">4920</strain>
    </source>
</reference>
<evidence type="ECO:0000256" key="2">
    <source>
        <dbReference type="ARBA" id="ARBA00011901"/>
    </source>
</evidence>
<name>A0A9D1SZ21_9FIRM</name>
<dbReference type="InterPro" id="IPR002502">
    <property type="entry name" value="Amidase_domain"/>
</dbReference>
<dbReference type="Pfam" id="PF01510">
    <property type="entry name" value="Amidase_2"/>
    <property type="match status" value="1"/>
</dbReference>
<evidence type="ECO:0000256" key="3">
    <source>
        <dbReference type="ARBA" id="ARBA00022801"/>
    </source>
</evidence>
<dbReference type="GO" id="GO:0009253">
    <property type="term" value="P:peptidoglycan catabolic process"/>
    <property type="evidence" value="ECO:0007669"/>
    <property type="project" value="InterPro"/>
</dbReference>
<organism evidence="6 7">
    <name type="scientific">Candidatus Aphodoplasma excrementigallinarum</name>
    <dbReference type="NCBI Taxonomy" id="2840673"/>
    <lineage>
        <taxon>Bacteria</taxon>
        <taxon>Bacillati</taxon>
        <taxon>Bacillota</taxon>
        <taxon>Clostridia</taxon>
        <taxon>Eubacteriales</taxon>
        <taxon>Candidatus Aphodoplasma</taxon>
    </lineage>
</organism>
<dbReference type="PANTHER" id="PTHR30417">
    <property type="entry name" value="N-ACETYLMURAMOYL-L-ALANINE AMIDASE AMID"/>
    <property type="match status" value="1"/>
</dbReference>
<evidence type="ECO:0000313" key="7">
    <source>
        <dbReference type="Proteomes" id="UP000886743"/>
    </source>
</evidence>
<accession>A0A9D1SZ21</accession>
<dbReference type="CDD" id="cd06583">
    <property type="entry name" value="PGRP"/>
    <property type="match status" value="1"/>
</dbReference>
<sequence>MDINRDYPCDSRNYRKGRRDSIKYIVIHYVGASGGARDNAKYYGSSSVGTSAHFFVGHASENGAVYQSVDPADCAWHCGHDPGGKYYHPECRNDNAIGIEMCTHQNASGTWYFDDITVEKAVELTKELMAQYGIDADHVIRHYDVTHKTCPAPFVLDAQAWESFKNALRSAGVEEYTAANDIVWELAHRGIVLDSDGMVGEMEAEPDGRLYWLGRKLVQYIRTHEGAAKQEVEEYTDVHDIVWDLNFRGIVLDMDGMEAEMKAEPDGRLYWLGRKGLQYLRVRD</sequence>
<dbReference type="InterPro" id="IPR036505">
    <property type="entry name" value="Amidase/PGRP_sf"/>
</dbReference>
<dbReference type="GO" id="GO:0008745">
    <property type="term" value="F:N-acetylmuramoyl-L-alanine amidase activity"/>
    <property type="evidence" value="ECO:0007669"/>
    <property type="project" value="UniProtKB-EC"/>
</dbReference>
<feature type="domain" description="N-acetylmuramoyl-L-alanine amidase" evidence="5">
    <location>
        <begin position="11"/>
        <end position="152"/>
    </location>
</feature>
<dbReference type="GO" id="GO:0071555">
    <property type="term" value="P:cell wall organization"/>
    <property type="evidence" value="ECO:0007669"/>
    <property type="project" value="UniProtKB-KW"/>
</dbReference>
<dbReference type="EMBL" id="DVOF01000056">
    <property type="protein sequence ID" value="HIV02288.1"/>
    <property type="molecule type" value="Genomic_DNA"/>
</dbReference>
<dbReference type="SMART" id="SM00644">
    <property type="entry name" value="Ami_2"/>
    <property type="match status" value="1"/>
</dbReference>